<name>A0ACC8XA91_9FIRM</name>
<reference evidence="1" key="1">
    <citation type="submission" date="2016-08" db="EMBL/GenBank/DDBJ databases">
        <authorList>
            <person name="Ngugi D.K."/>
            <person name="Miyake S."/>
            <person name="Stingl U."/>
        </authorList>
    </citation>
    <scope>NUCLEOTIDE SEQUENCE</scope>
    <source>
        <strain evidence="1">SCG-D08WGA-EpuloA1</strain>
    </source>
</reference>
<comment type="caution">
    <text evidence="1">The sequence shown here is derived from an EMBL/GenBank/DDBJ whole genome shotgun (WGS) entry which is preliminary data.</text>
</comment>
<evidence type="ECO:0000313" key="2">
    <source>
        <dbReference type="Proteomes" id="UP000188637"/>
    </source>
</evidence>
<keyword evidence="2" id="KW-1185">Reference proteome</keyword>
<protein>
    <submittedName>
        <fullName evidence="1">Galactokinase</fullName>
    </submittedName>
</protein>
<accession>A0ACC8XA91</accession>
<proteinExistence type="predicted"/>
<gene>
    <name evidence="1" type="ORF">AN640_02000</name>
</gene>
<dbReference type="EMBL" id="LJHD01000271">
    <property type="protein sequence ID" value="ONI39134.1"/>
    <property type="molecule type" value="Genomic_DNA"/>
</dbReference>
<evidence type="ECO:0000313" key="1">
    <source>
        <dbReference type="EMBL" id="ONI39134.1"/>
    </source>
</evidence>
<dbReference type="Proteomes" id="UP000188637">
    <property type="component" value="Unassembled WGS sequence"/>
</dbReference>
<sequence length="383" mass="43105">MERIEKCFKDVFKKECEMEYFSPGRINLIGEHIDYNGGLVLPSPITLGTYAGLSLREDNIIRAYSLNFEELGIIEFSLDNLEFKEEHNWVNYVKAIFKYLKEKFNTITFGFDVVVYGNLPNGAGLSSSASLEVLFATICRDLYSLPITNVEMALLGQKVENDYFGLHSGIMDQFAISLGKKDMAILLNCDTLEHDYFPLDLPEHKIIIMNTNKRRELTESKYNERRGECESALGKLQSVLTAKNLCEVTLEELEKHKDLLTDIELKRAYHVISENIRVKDATKAFQDNDIAKFGKLLNASHTSLKNDYEVTGPELDTLAEAAWEYDAVGARMTGAGFSGCAIAIVENNKVDEFIKNVGDKYKDKIGYNASFYIASIGNGPGKL</sequence>
<organism evidence="1 2">
    <name type="scientific">Candidatus Epulonipiscium fishelsonii</name>
    <dbReference type="NCBI Taxonomy" id="77094"/>
    <lineage>
        <taxon>Bacteria</taxon>
        <taxon>Bacillati</taxon>
        <taxon>Bacillota</taxon>
        <taxon>Clostridia</taxon>
        <taxon>Lachnospirales</taxon>
        <taxon>Lachnospiraceae</taxon>
        <taxon>Candidatus Epulonipiscium</taxon>
    </lineage>
</organism>